<accession>A0AAE0RQ96</accession>
<gene>
    <name evidence="2" type="ORF">CHS0354_024955</name>
</gene>
<protein>
    <submittedName>
        <fullName evidence="2">Uncharacterized protein</fullName>
    </submittedName>
</protein>
<evidence type="ECO:0000313" key="2">
    <source>
        <dbReference type="EMBL" id="KAK3577647.1"/>
    </source>
</evidence>
<keyword evidence="3" id="KW-1185">Reference proteome</keyword>
<dbReference type="EMBL" id="JAEAOA010001478">
    <property type="protein sequence ID" value="KAK3577647.1"/>
    <property type="molecule type" value="Genomic_DNA"/>
</dbReference>
<reference evidence="2" key="2">
    <citation type="journal article" date="2021" name="Genome Biol. Evol.">
        <title>Developing a high-quality reference genome for a parasitic bivalve with doubly uniparental inheritance (Bivalvia: Unionida).</title>
        <authorList>
            <person name="Smith C.H."/>
        </authorList>
    </citation>
    <scope>NUCLEOTIDE SEQUENCE</scope>
    <source>
        <strain evidence="2">CHS0354</strain>
        <tissue evidence="2">Mantle</tissue>
    </source>
</reference>
<name>A0AAE0RQ96_9BIVA</name>
<evidence type="ECO:0000313" key="3">
    <source>
        <dbReference type="Proteomes" id="UP001195483"/>
    </source>
</evidence>
<feature type="region of interest" description="Disordered" evidence="1">
    <location>
        <begin position="23"/>
        <end position="50"/>
    </location>
</feature>
<feature type="compositionally biased region" description="Basic and acidic residues" evidence="1">
    <location>
        <begin position="41"/>
        <end position="50"/>
    </location>
</feature>
<evidence type="ECO:0000256" key="1">
    <source>
        <dbReference type="SAM" id="MobiDB-lite"/>
    </source>
</evidence>
<reference evidence="2" key="3">
    <citation type="submission" date="2023-05" db="EMBL/GenBank/DDBJ databases">
        <authorList>
            <person name="Smith C.H."/>
        </authorList>
    </citation>
    <scope>NUCLEOTIDE SEQUENCE</scope>
    <source>
        <strain evidence="2">CHS0354</strain>
        <tissue evidence="2">Mantle</tissue>
    </source>
</reference>
<dbReference type="AlphaFoldDB" id="A0AAE0RQ96"/>
<comment type="caution">
    <text evidence="2">The sequence shown here is derived from an EMBL/GenBank/DDBJ whole genome shotgun (WGS) entry which is preliminary data.</text>
</comment>
<organism evidence="2 3">
    <name type="scientific">Potamilus streckersoni</name>
    <dbReference type="NCBI Taxonomy" id="2493646"/>
    <lineage>
        <taxon>Eukaryota</taxon>
        <taxon>Metazoa</taxon>
        <taxon>Spiralia</taxon>
        <taxon>Lophotrochozoa</taxon>
        <taxon>Mollusca</taxon>
        <taxon>Bivalvia</taxon>
        <taxon>Autobranchia</taxon>
        <taxon>Heteroconchia</taxon>
        <taxon>Palaeoheterodonta</taxon>
        <taxon>Unionida</taxon>
        <taxon>Unionoidea</taxon>
        <taxon>Unionidae</taxon>
        <taxon>Ambleminae</taxon>
        <taxon>Lampsilini</taxon>
        <taxon>Potamilus</taxon>
    </lineage>
</organism>
<reference evidence="2" key="1">
    <citation type="journal article" date="2021" name="Genome Biol. Evol.">
        <title>A High-Quality Reference Genome for a Parasitic Bivalve with Doubly Uniparental Inheritance (Bivalvia: Unionida).</title>
        <authorList>
            <person name="Smith C.H."/>
        </authorList>
    </citation>
    <scope>NUCLEOTIDE SEQUENCE</scope>
    <source>
        <strain evidence="2">CHS0354</strain>
    </source>
</reference>
<proteinExistence type="predicted"/>
<dbReference type="Proteomes" id="UP001195483">
    <property type="component" value="Unassembled WGS sequence"/>
</dbReference>
<sequence length="116" mass="13078">MKAMGLLMNLMQKHSCTETQGDVDDVQNLDLPSSNARTKRGRDMPTSRTLRDAKGFLKEDTQNSMYPTYICARAPDPSLTDRKAVQHLLFSKIAEQDFTILTETAEQDLTIIDGNR</sequence>